<comment type="caution">
    <text evidence="1">The sequence shown here is derived from an EMBL/GenBank/DDBJ whole genome shotgun (WGS) entry which is preliminary data.</text>
</comment>
<dbReference type="Proteomes" id="UP000552644">
    <property type="component" value="Unassembled WGS sequence"/>
</dbReference>
<proteinExistence type="predicted"/>
<organism evidence="1 2">
    <name type="scientific">Streptosporangium saharense</name>
    <dbReference type="NCBI Taxonomy" id="1706840"/>
    <lineage>
        <taxon>Bacteria</taxon>
        <taxon>Bacillati</taxon>
        <taxon>Actinomycetota</taxon>
        <taxon>Actinomycetes</taxon>
        <taxon>Streptosporangiales</taxon>
        <taxon>Streptosporangiaceae</taxon>
        <taxon>Streptosporangium</taxon>
    </lineage>
</organism>
<gene>
    <name evidence="1" type="ORF">FHS44_003557</name>
</gene>
<dbReference type="AlphaFoldDB" id="A0A7W7VNG0"/>
<protein>
    <submittedName>
        <fullName evidence="1">Uncharacterized protein</fullName>
    </submittedName>
</protein>
<sequence length="33" mass="3609">MPRVGMVNGVEESSNYRTLGLKVVGKATWADQD</sequence>
<accession>A0A7W7VNG0</accession>
<evidence type="ECO:0000313" key="1">
    <source>
        <dbReference type="EMBL" id="MBB4916469.1"/>
    </source>
</evidence>
<name>A0A7W7VNG0_9ACTN</name>
<dbReference type="EMBL" id="JACHJP010000003">
    <property type="protein sequence ID" value="MBB4916469.1"/>
    <property type="molecule type" value="Genomic_DNA"/>
</dbReference>
<reference evidence="1 2" key="1">
    <citation type="submission" date="2020-08" db="EMBL/GenBank/DDBJ databases">
        <title>Genomic Encyclopedia of Type Strains, Phase III (KMG-III): the genomes of soil and plant-associated and newly described type strains.</title>
        <authorList>
            <person name="Whitman W."/>
        </authorList>
    </citation>
    <scope>NUCLEOTIDE SEQUENCE [LARGE SCALE GENOMIC DNA]</scope>
    <source>
        <strain evidence="1 2">CECT 8840</strain>
    </source>
</reference>
<keyword evidence="2" id="KW-1185">Reference proteome</keyword>
<evidence type="ECO:0000313" key="2">
    <source>
        <dbReference type="Proteomes" id="UP000552644"/>
    </source>
</evidence>